<organism evidence="3 4">
    <name type="scientific">Eubacterium plexicaudatum ASF492</name>
    <dbReference type="NCBI Taxonomy" id="1235802"/>
    <lineage>
        <taxon>Bacteria</taxon>
        <taxon>Bacillati</taxon>
        <taxon>Bacillota</taxon>
        <taxon>Clostridia</taxon>
        <taxon>Eubacteriales</taxon>
        <taxon>Eubacteriaceae</taxon>
        <taxon>Eubacterium</taxon>
    </lineage>
</organism>
<protein>
    <recommendedName>
        <fullName evidence="2">GP-PDE domain-containing protein</fullName>
    </recommendedName>
</protein>
<gene>
    <name evidence="3" type="ORF">C823_02764</name>
</gene>
<dbReference type="eggNOG" id="COG3391">
    <property type="taxonomic scope" value="Bacteria"/>
</dbReference>
<dbReference type="HOGENOM" id="CLU_333636_0_0_9"/>
<dbReference type="Gene3D" id="3.20.20.190">
    <property type="entry name" value="Phosphatidylinositol (PI) phosphodiesterase"/>
    <property type="match status" value="1"/>
</dbReference>
<dbReference type="PATRIC" id="fig|1235802.3.peg.2918"/>
<feature type="transmembrane region" description="Helical" evidence="1">
    <location>
        <begin position="206"/>
        <end position="225"/>
    </location>
</feature>
<dbReference type="PANTHER" id="PTHR46211">
    <property type="entry name" value="GLYCEROPHOSPHORYL DIESTER PHOSPHODIESTERASE"/>
    <property type="match status" value="1"/>
</dbReference>
<keyword evidence="4" id="KW-1185">Reference proteome</keyword>
<comment type="caution">
    <text evidence="3">The sequence shown here is derived from an EMBL/GenBank/DDBJ whole genome shotgun (WGS) entry which is preliminary data.</text>
</comment>
<proteinExistence type="predicted"/>
<dbReference type="GO" id="GO:0006629">
    <property type="term" value="P:lipid metabolic process"/>
    <property type="evidence" value="ECO:0007669"/>
    <property type="project" value="InterPro"/>
</dbReference>
<feature type="transmembrane region" description="Helical" evidence="1">
    <location>
        <begin position="266"/>
        <end position="286"/>
    </location>
</feature>
<feature type="transmembrane region" description="Helical" evidence="1">
    <location>
        <begin position="27"/>
        <end position="47"/>
    </location>
</feature>
<dbReference type="Pfam" id="PF01569">
    <property type="entry name" value="PAP2"/>
    <property type="match status" value="1"/>
</dbReference>
<dbReference type="eggNOG" id="COG0671">
    <property type="taxonomic scope" value="Bacteria"/>
</dbReference>
<evidence type="ECO:0000313" key="3">
    <source>
        <dbReference type="EMBL" id="EMZ25748.1"/>
    </source>
</evidence>
<dbReference type="SUPFAM" id="SSF51695">
    <property type="entry name" value="PLC-like phosphodiesterases"/>
    <property type="match status" value="1"/>
</dbReference>
<dbReference type="STRING" id="1235802.C823_02764"/>
<dbReference type="PROSITE" id="PS51704">
    <property type="entry name" value="GP_PDE"/>
    <property type="match status" value="1"/>
</dbReference>
<dbReference type="SUPFAM" id="SSF48317">
    <property type="entry name" value="Acid phosphatase/Vanadium-dependent haloperoxidase"/>
    <property type="match status" value="1"/>
</dbReference>
<accession>N2AGZ8</accession>
<dbReference type="eggNOG" id="COG0584">
    <property type="taxonomic scope" value="Bacteria"/>
</dbReference>
<dbReference type="EMBL" id="AQFT01000087">
    <property type="protein sequence ID" value="EMZ25748.1"/>
    <property type="molecule type" value="Genomic_DNA"/>
</dbReference>
<dbReference type="InterPro" id="IPR030395">
    <property type="entry name" value="GP_PDE_dom"/>
</dbReference>
<dbReference type="InterPro" id="IPR036938">
    <property type="entry name" value="PAP2/HPO_sf"/>
</dbReference>
<name>N2AGZ8_9FIRM</name>
<keyword evidence="1" id="KW-1133">Transmembrane helix</keyword>
<keyword evidence="1" id="KW-0812">Transmembrane</keyword>
<dbReference type="SMART" id="SM00014">
    <property type="entry name" value="acidPPc"/>
    <property type="match status" value="1"/>
</dbReference>
<evidence type="ECO:0000313" key="4">
    <source>
        <dbReference type="Proteomes" id="UP000012589"/>
    </source>
</evidence>
<feature type="transmembrane region" description="Helical" evidence="1">
    <location>
        <begin position="306"/>
        <end position="325"/>
    </location>
</feature>
<dbReference type="InterPro" id="IPR017946">
    <property type="entry name" value="PLC-like_Pdiesterase_TIM-brl"/>
</dbReference>
<evidence type="ECO:0000256" key="1">
    <source>
        <dbReference type="SAM" id="Phobius"/>
    </source>
</evidence>
<evidence type="ECO:0000259" key="2">
    <source>
        <dbReference type="PROSITE" id="PS51704"/>
    </source>
</evidence>
<dbReference type="Pfam" id="PF03009">
    <property type="entry name" value="GDPD"/>
    <property type="match status" value="1"/>
</dbReference>
<dbReference type="Proteomes" id="UP000012589">
    <property type="component" value="Unassembled WGS sequence"/>
</dbReference>
<dbReference type="AlphaFoldDB" id="N2AGZ8"/>
<sequence length="856" mass="94699">MDINYLLILQNMREAFGGVFDAYMLEITSFAETLPAFLFLAGVYWCVDKRAGQCMGWNTALACTYGQFLKAVCKIDRPWVRDARIHPVEAAVAAASGYSFPSGHTTRAVASWGVAGRCAWKKGKRDQKLVGALLWTFTALILFSRNYLGVHTPQDVIAALLFGLAWMYGIEKLLKWVHRHANGDVLACGVGCLLCFLPMLRVGCMTNAGAGMGLLLGWLIERRFVRFETTGSLARKCVRFLTGSGLTLFLLKVSGPVLALKMEGKYAGFFSMFIVGIFVMAGYPYLFGCLEAVGRPTPRKYQKTGASLLGIFLCVLLVSSAVGSWQEPEAADEGSEPMQNEPVQNEPMQNEPMQVAAHRGYASVFPENTMAAFAGALDLGVDYIETDVQMTKDGRIVLFHDSDLKRITGCKGAVADYTFRELSKMDAGKWFSNAYEGERIPKLRQMLELVRDSDVKIYLELKDIGAAEGFAEAVYAEVQKAGMMQRCVFASFRYEYLMRLKELDPACLVLYNACSGNVSLPEAFPADFYGLSAACANVRVIESIHAHAGQVFVWTVDTPQQIKNIRAMGADGIVTNEPGLAKIMVRPEYTFLAERFERSITMPGLYGKGLEAYADTVVQGFTRTADRLVISAYRTSGTADSILWITDWNGNLLSITELGFSAHTGGIAYDEAHDLLWVTGPEGKVFGISWTEILNGTYAGGIQVCFDAGLTNHSGAKVASFLTLYRGELYVGSYVDGAAGRLNRYGLDDVFHPQLLSTADIPQRIQSVTFQEDVATGQRHMLLSQGYQMEDAYLMRFVYEEGATVYDQPPECWLLPEGAEQILMTPEGLYILFESSARPYRDTARIRNDQIYVIRM</sequence>
<feature type="transmembrane region" description="Helical" evidence="1">
    <location>
        <begin position="237"/>
        <end position="260"/>
    </location>
</feature>
<dbReference type="InterPro" id="IPR000326">
    <property type="entry name" value="PAP2/HPO"/>
</dbReference>
<feature type="transmembrane region" description="Helical" evidence="1">
    <location>
        <begin position="129"/>
        <end position="150"/>
    </location>
</feature>
<feature type="domain" description="GP-PDE" evidence="2">
    <location>
        <begin position="353"/>
        <end position="585"/>
    </location>
</feature>
<keyword evidence="1" id="KW-0472">Membrane</keyword>
<reference evidence="3 4" key="1">
    <citation type="journal article" date="2014" name="Genome Announc.">
        <title>Draft genome sequences of the altered schaedler flora, a defined bacterial community from gnotobiotic mice.</title>
        <authorList>
            <person name="Wannemuehler M.J."/>
            <person name="Overstreet A.M."/>
            <person name="Ward D.V."/>
            <person name="Phillips G.J."/>
        </authorList>
    </citation>
    <scope>NUCLEOTIDE SEQUENCE [LARGE SCALE GENOMIC DNA]</scope>
    <source>
        <strain evidence="3 4">ASF492</strain>
    </source>
</reference>
<dbReference type="Gene3D" id="1.20.144.10">
    <property type="entry name" value="Phosphatidic acid phosphatase type 2/haloperoxidase"/>
    <property type="match status" value="1"/>
</dbReference>
<dbReference type="PANTHER" id="PTHR46211:SF14">
    <property type="entry name" value="GLYCEROPHOSPHODIESTER PHOSPHODIESTERASE"/>
    <property type="match status" value="1"/>
</dbReference>
<dbReference type="SUPFAM" id="SSF69322">
    <property type="entry name" value="Tricorn protease domain 2"/>
    <property type="match status" value="1"/>
</dbReference>
<dbReference type="GO" id="GO:0008081">
    <property type="term" value="F:phosphoric diester hydrolase activity"/>
    <property type="evidence" value="ECO:0007669"/>
    <property type="project" value="InterPro"/>
</dbReference>